<evidence type="ECO:0000256" key="4">
    <source>
        <dbReference type="ARBA" id="ARBA00022691"/>
    </source>
</evidence>
<reference evidence="13" key="3">
    <citation type="submission" date="2025-09" db="UniProtKB">
        <authorList>
            <consortium name="Ensembl"/>
        </authorList>
    </citation>
    <scope>IDENTIFICATION</scope>
    <source>
        <strain evidence="13">Glennie</strain>
    </source>
</reference>
<dbReference type="InParanoid" id="F6WPX5"/>
<gene>
    <name evidence="13" type="primary">TRMT10B</name>
</gene>
<dbReference type="GO" id="GO:0005634">
    <property type="term" value="C:nucleus"/>
    <property type="evidence" value="ECO:0000318"/>
    <property type="project" value="GO_Central"/>
</dbReference>
<feature type="compositionally biased region" description="Basic and acidic residues" evidence="11">
    <location>
        <begin position="111"/>
        <end position="126"/>
    </location>
</feature>
<dbReference type="PANTHER" id="PTHR13563:SF19">
    <property type="entry name" value="TRNA METHYLTRANSFERASE 10 HOMOLOG B"/>
    <property type="match status" value="1"/>
</dbReference>
<reference evidence="13" key="2">
    <citation type="submission" date="2025-08" db="UniProtKB">
        <authorList>
            <consortium name="Ensembl"/>
        </authorList>
    </citation>
    <scope>IDENTIFICATION</scope>
    <source>
        <strain evidence="13">Glennie</strain>
    </source>
</reference>
<dbReference type="InterPro" id="IPR028564">
    <property type="entry name" value="MT_TRM10-typ"/>
</dbReference>
<dbReference type="GO" id="GO:0002939">
    <property type="term" value="P:tRNA N1-guanine methylation"/>
    <property type="evidence" value="ECO:0000318"/>
    <property type="project" value="GO_Central"/>
</dbReference>
<dbReference type="Proteomes" id="UP000002279">
    <property type="component" value="Chromosome X5"/>
</dbReference>
<dbReference type="STRING" id="9258.ENSOANP00000001380"/>
<evidence type="ECO:0000256" key="5">
    <source>
        <dbReference type="ARBA" id="ARBA00023054"/>
    </source>
</evidence>
<dbReference type="InterPro" id="IPR047911">
    <property type="entry name" value="Trm10_B_MTase_dom"/>
</dbReference>
<dbReference type="FunFam" id="3.40.1280.30:FF:000002">
    <property type="entry name" value="tRNA methyltransferase 10 homolog B"/>
    <property type="match status" value="1"/>
</dbReference>
<evidence type="ECO:0000256" key="6">
    <source>
        <dbReference type="ARBA" id="ARBA00035688"/>
    </source>
</evidence>
<evidence type="ECO:0000256" key="7">
    <source>
        <dbReference type="ARBA" id="ARBA00035712"/>
    </source>
</evidence>
<feature type="compositionally biased region" description="Gly residues" evidence="11">
    <location>
        <begin position="1"/>
        <end position="12"/>
    </location>
</feature>
<proteinExistence type="predicted"/>
<dbReference type="Bgee" id="ENSOANG00000000887">
    <property type="expression patterns" value="Expressed in testis and 8 other cell types or tissues"/>
</dbReference>
<feature type="region of interest" description="Disordered" evidence="11">
    <location>
        <begin position="451"/>
        <end position="470"/>
    </location>
</feature>
<evidence type="ECO:0000256" key="9">
    <source>
        <dbReference type="ARBA" id="ARBA00045240"/>
    </source>
</evidence>
<keyword evidence="3" id="KW-0808">Transferase</keyword>
<dbReference type="Ensembl" id="ENSOANT00000001381.3">
    <property type="protein sequence ID" value="ENSOANP00000001380.3"/>
    <property type="gene ID" value="ENSOANG00000000887.3"/>
</dbReference>
<name>F6WPX5_ORNAN</name>
<dbReference type="InterPro" id="IPR038459">
    <property type="entry name" value="MT_TRM10-typ_sf"/>
</dbReference>
<dbReference type="Gene3D" id="3.40.1280.30">
    <property type="match status" value="1"/>
</dbReference>
<dbReference type="PANTHER" id="PTHR13563">
    <property type="entry name" value="TRNA (GUANINE-9-) METHYLTRANSFERASE"/>
    <property type="match status" value="1"/>
</dbReference>
<dbReference type="PROSITE" id="PS51675">
    <property type="entry name" value="SAM_MT_TRM10"/>
    <property type="match status" value="1"/>
</dbReference>
<organism evidence="13 14">
    <name type="scientific">Ornithorhynchus anatinus</name>
    <name type="common">Duckbill platypus</name>
    <dbReference type="NCBI Taxonomy" id="9258"/>
    <lineage>
        <taxon>Eukaryota</taxon>
        <taxon>Metazoa</taxon>
        <taxon>Chordata</taxon>
        <taxon>Craniata</taxon>
        <taxon>Vertebrata</taxon>
        <taxon>Euteleostomi</taxon>
        <taxon>Mammalia</taxon>
        <taxon>Monotremata</taxon>
        <taxon>Ornithorhynchidae</taxon>
        <taxon>Ornithorhynchus</taxon>
    </lineage>
</organism>
<keyword evidence="2" id="KW-0489">Methyltransferase</keyword>
<dbReference type="GeneTree" id="ENSGT00530000063169"/>
<dbReference type="FunCoup" id="F6WPX5">
    <property type="interactions" value="1735"/>
</dbReference>
<protein>
    <recommendedName>
        <fullName evidence="6">tRNA methyltransferase 10 homolog B</fullName>
        <ecNumber evidence="1">2.1.1.221</ecNumber>
    </recommendedName>
    <alternativeName>
        <fullName evidence="7">RNA (guanine-9-)-methyltransferase domain-containing protein 3</fullName>
    </alternativeName>
    <alternativeName>
        <fullName evidence="8">tRNA (guanine(9)-N(1))-methyltransferase TRMT10B</fullName>
    </alternativeName>
</protein>
<comment type="function">
    <text evidence="9">S-adenosyl-L-methionine-dependent guanine N(1)-methyltransferase that catalyzes the formation of N(1)-methylguanine at position 9 (m1G9) in tRNAs. Probably not able to catalyze formation of N(1)-methyladenine at position 9 (m1A9) in tRNAs.</text>
</comment>
<evidence type="ECO:0000256" key="10">
    <source>
        <dbReference type="ARBA" id="ARBA00048434"/>
    </source>
</evidence>
<evidence type="ECO:0000313" key="13">
    <source>
        <dbReference type="Ensembl" id="ENSOANP00000001380.3"/>
    </source>
</evidence>
<reference evidence="13 14" key="1">
    <citation type="journal article" date="2008" name="Nature">
        <title>Genome analysis of the platypus reveals unique signatures of evolution.</title>
        <authorList>
            <person name="Warren W.C."/>
            <person name="Hillier L.W."/>
            <person name="Marshall Graves J.A."/>
            <person name="Birney E."/>
            <person name="Ponting C.P."/>
            <person name="Grutzner F."/>
            <person name="Belov K."/>
            <person name="Miller W."/>
            <person name="Clarke L."/>
            <person name="Chinwalla A.T."/>
            <person name="Yang S.P."/>
            <person name="Heger A."/>
            <person name="Locke D.P."/>
            <person name="Miethke P."/>
            <person name="Waters P.D."/>
            <person name="Veyrunes F."/>
            <person name="Fulton L."/>
            <person name="Fulton B."/>
            <person name="Graves T."/>
            <person name="Wallis J."/>
            <person name="Puente X.S."/>
            <person name="Lopez-Otin C."/>
            <person name="Ordonez G.R."/>
            <person name="Eichler E.E."/>
            <person name="Chen L."/>
            <person name="Cheng Z."/>
            <person name="Deakin J.E."/>
            <person name="Alsop A."/>
            <person name="Thompson K."/>
            <person name="Kirby P."/>
            <person name="Papenfuss A.T."/>
            <person name="Wakefield M.J."/>
            <person name="Olender T."/>
            <person name="Lancet D."/>
            <person name="Huttley G.A."/>
            <person name="Smit A.F."/>
            <person name="Pask A."/>
            <person name="Temple-Smith P."/>
            <person name="Batzer M.A."/>
            <person name="Walker J.A."/>
            <person name="Konkel M.K."/>
            <person name="Harris R.S."/>
            <person name="Whittington C.M."/>
            <person name="Wong E.S."/>
            <person name="Gemmell N.J."/>
            <person name="Buschiazzo E."/>
            <person name="Vargas Jentzsch I.M."/>
            <person name="Merkel A."/>
            <person name="Schmitz J."/>
            <person name="Zemann A."/>
            <person name="Churakov G."/>
            <person name="Kriegs J.O."/>
            <person name="Brosius J."/>
            <person name="Murchison E.P."/>
            <person name="Sachidanandam R."/>
            <person name="Smith C."/>
            <person name="Hannon G.J."/>
            <person name="Tsend-Ayush E."/>
            <person name="McMillan D."/>
            <person name="Attenborough R."/>
            <person name="Rens W."/>
            <person name="Ferguson-Smith M."/>
            <person name="Lefevre C.M."/>
            <person name="Sharp J.A."/>
            <person name="Nicholas K.R."/>
            <person name="Ray D.A."/>
            <person name="Kube M."/>
            <person name="Reinhardt R."/>
            <person name="Pringle T.H."/>
            <person name="Taylor J."/>
            <person name="Jones R.C."/>
            <person name="Nixon B."/>
            <person name="Dacheux J.L."/>
            <person name="Niwa H."/>
            <person name="Sekita Y."/>
            <person name="Huang X."/>
            <person name="Stark A."/>
            <person name="Kheradpour P."/>
            <person name="Kellis M."/>
            <person name="Flicek P."/>
            <person name="Chen Y."/>
            <person name="Webber C."/>
            <person name="Hardison R."/>
            <person name="Nelson J."/>
            <person name="Hallsworth-Pepin K."/>
            <person name="Delehaunty K."/>
            <person name="Markovic C."/>
            <person name="Minx P."/>
            <person name="Feng Y."/>
            <person name="Kremitzki C."/>
            <person name="Mitreva M."/>
            <person name="Glasscock J."/>
            <person name="Wylie T."/>
            <person name="Wohldmann P."/>
            <person name="Thiru P."/>
            <person name="Nhan M.N."/>
            <person name="Pohl C.S."/>
            <person name="Smith S.M."/>
            <person name="Hou S."/>
            <person name="Nefedov M."/>
            <person name="de Jong P.J."/>
            <person name="Renfree M.B."/>
            <person name="Mardis E.R."/>
            <person name="Wilson R.K."/>
        </authorList>
    </citation>
    <scope>NUCLEOTIDE SEQUENCE [LARGE SCALE GENOMIC DNA]</scope>
    <source>
        <strain evidence="13 14">Glennie</strain>
    </source>
</reference>
<feature type="domain" description="SAM-dependent MTase TRM10-type" evidence="12">
    <location>
        <begin position="252"/>
        <end position="449"/>
    </location>
</feature>
<evidence type="ECO:0000256" key="3">
    <source>
        <dbReference type="ARBA" id="ARBA00022679"/>
    </source>
</evidence>
<accession>F6WPX5</accession>
<dbReference type="CDD" id="cd18100">
    <property type="entry name" value="Trm10euk_B"/>
    <property type="match status" value="1"/>
</dbReference>
<keyword evidence="5" id="KW-0175">Coiled coil</keyword>
<feature type="region of interest" description="Disordered" evidence="11">
    <location>
        <begin position="1"/>
        <end position="148"/>
    </location>
</feature>
<dbReference type="GO" id="GO:0005654">
    <property type="term" value="C:nucleoplasm"/>
    <property type="evidence" value="ECO:0000318"/>
    <property type="project" value="GO_Central"/>
</dbReference>
<dbReference type="EC" id="2.1.1.221" evidence="1"/>
<feature type="compositionally biased region" description="Basic residues" evidence="11">
    <location>
        <begin position="222"/>
        <end position="232"/>
    </location>
</feature>
<evidence type="ECO:0000256" key="8">
    <source>
        <dbReference type="ARBA" id="ARBA00035725"/>
    </source>
</evidence>
<dbReference type="AlphaFoldDB" id="F6WPX5"/>
<dbReference type="GO" id="GO:0052905">
    <property type="term" value="F:tRNA (guanosine(9)-N1)-methyltransferase activity"/>
    <property type="evidence" value="ECO:0007669"/>
    <property type="project" value="UniProtKB-EC"/>
</dbReference>
<dbReference type="HOGENOM" id="CLU_034384_8_0_1"/>
<evidence type="ECO:0000259" key="12">
    <source>
        <dbReference type="PROSITE" id="PS51675"/>
    </source>
</evidence>
<evidence type="ECO:0000256" key="11">
    <source>
        <dbReference type="SAM" id="MobiDB-lite"/>
    </source>
</evidence>
<evidence type="ECO:0000256" key="1">
    <source>
        <dbReference type="ARBA" id="ARBA00012797"/>
    </source>
</evidence>
<evidence type="ECO:0000313" key="14">
    <source>
        <dbReference type="Proteomes" id="UP000002279"/>
    </source>
</evidence>
<dbReference type="GO" id="GO:0000049">
    <property type="term" value="F:tRNA binding"/>
    <property type="evidence" value="ECO:0000318"/>
    <property type="project" value="GO_Central"/>
</dbReference>
<keyword evidence="14" id="KW-1185">Reference proteome</keyword>
<feature type="region of interest" description="Disordered" evidence="11">
    <location>
        <begin position="222"/>
        <end position="244"/>
    </location>
</feature>
<sequence length="470" mass="52489">MDEGRPGGGAFGHGTTIPRMPWGGEGGGGGPEVTSQGPRGPVAPTDVGRPRDCARAAGWGARKGSRDWPAARRRRRPGEGSGARGQARGPEVKPALRLNSFFDDSGPGSEGGERKMMESVEDKPEETSQPTESDQPRGQGDPSDSGSEDILPEIFQLLQIDVEVENPKASVRENEPWASVCTVAKPWLQGGCRRVNKKRRKRNVLRKQKHWEKIIAAKRIKRKQAKERRKAKHAGDPEACHQHSKRVLKAMTRERFLEARDSGPRLCIDLSMTNYMSKKEQSRLAAQIRRVYGSNKKAAKPFWIYLTGFQANSTLHEECLRMNDGFSNYLMDVTEDDCLNLFPLETLVYLTPDSENVLEDIDVNKIYILGGLVDETIQKRLTFQKAQENSIQTARLPIQEYMVRNTNAKNYHSEILAINQVFDVLLTYYETRSWPEALKAGVAPRKGFVLQDSVDTSPSGDEFGEIGSPQ</sequence>
<keyword evidence="4" id="KW-0949">S-adenosyl-L-methionine</keyword>
<dbReference type="InterPro" id="IPR007356">
    <property type="entry name" value="tRNA_m1G_MeTrfase_euk"/>
</dbReference>
<dbReference type="eggNOG" id="KOG2967">
    <property type="taxonomic scope" value="Eukaryota"/>
</dbReference>
<evidence type="ECO:0000256" key="2">
    <source>
        <dbReference type="ARBA" id="ARBA00022603"/>
    </source>
</evidence>
<comment type="catalytic activity">
    <reaction evidence="10">
        <text>guanosine(9) in tRNA + S-adenosyl-L-methionine = N(1)-methylguanosine(9) in tRNA + S-adenosyl-L-homocysteine + H(+)</text>
        <dbReference type="Rhea" id="RHEA:43156"/>
        <dbReference type="Rhea" id="RHEA-COMP:10367"/>
        <dbReference type="Rhea" id="RHEA-COMP:10368"/>
        <dbReference type="ChEBI" id="CHEBI:15378"/>
        <dbReference type="ChEBI" id="CHEBI:57856"/>
        <dbReference type="ChEBI" id="CHEBI:59789"/>
        <dbReference type="ChEBI" id="CHEBI:73542"/>
        <dbReference type="ChEBI" id="CHEBI:74269"/>
        <dbReference type="EC" id="2.1.1.221"/>
    </reaction>
</comment>